<comment type="caution">
    <text evidence="2">The sequence shown here is derived from an EMBL/GenBank/DDBJ whole genome shotgun (WGS) entry which is preliminary data.</text>
</comment>
<gene>
    <name evidence="2" type="ORF">DEBURN_LOCUS262</name>
</gene>
<accession>A0A9N8V0G7</accession>
<dbReference type="Proteomes" id="UP000789706">
    <property type="component" value="Unassembled WGS sequence"/>
</dbReference>
<keyword evidence="3" id="KW-1185">Reference proteome</keyword>
<dbReference type="EMBL" id="CAJVPK010000007">
    <property type="protein sequence ID" value="CAG8432938.1"/>
    <property type="molecule type" value="Genomic_DNA"/>
</dbReference>
<organism evidence="2 3">
    <name type="scientific">Diversispora eburnea</name>
    <dbReference type="NCBI Taxonomy" id="1213867"/>
    <lineage>
        <taxon>Eukaryota</taxon>
        <taxon>Fungi</taxon>
        <taxon>Fungi incertae sedis</taxon>
        <taxon>Mucoromycota</taxon>
        <taxon>Glomeromycotina</taxon>
        <taxon>Glomeromycetes</taxon>
        <taxon>Diversisporales</taxon>
        <taxon>Diversisporaceae</taxon>
        <taxon>Diversispora</taxon>
    </lineage>
</organism>
<sequence length="57" mass="6682">MQEVTERQQRDGSKTAKKQQNDRISIKPRVFTCIYENLRDFEYCRIQLACGGKSIIS</sequence>
<proteinExistence type="predicted"/>
<feature type="region of interest" description="Disordered" evidence="1">
    <location>
        <begin position="1"/>
        <end position="22"/>
    </location>
</feature>
<evidence type="ECO:0000313" key="2">
    <source>
        <dbReference type="EMBL" id="CAG8432938.1"/>
    </source>
</evidence>
<evidence type="ECO:0000256" key="1">
    <source>
        <dbReference type="SAM" id="MobiDB-lite"/>
    </source>
</evidence>
<protein>
    <submittedName>
        <fullName evidence="2">6084_t:CDS:1</fullName>
    </submittedName>
</protein>
<name>A0A9N8V0G7_9GLOM</name>
<reference evidence="2" key="1">
    <citation type="submission" date="2021-06" db="EMBL/GenBank/DDBJ databases">
        <authorList>
            <person name="Kallberg Y."/>
            <person name="Tangrot J."/>
            <person name="Rosling A."/>
        </authorList>
    </citation>
    <scope>NUCLEOTIDE SEQUENCE</scope>
    <source>
        <strain evidence="2">AZ414A</strain>
    </source>
</reference>
<dbReference type="AlphaFoldDB" id="A0A9N8V0G7"/>
<evidence type="ECO:0000313" key="3">
    <source>
        <dbReference type="Proteomes" id="UP000789706"/>
    </source>
</evidence>